<sequence>MKLHKGLLLIWAIIIAMALAACGNGSKDEEGKKEEAGKKDGNSYKVEHAMGTADIPDTPKRVVILTNEGTEALLSLGVKPVGAVKSWVGDPWYDHISDQMEGVEVVGDEAQVNVEAIAKLKPDLIIGNKMRQEDIYPQLEAIAPTVFAETLRGDWKENFRLYAEAVNKKEEGEKVISDFDARINGFKEKFGDKLDKEISLVRFMAGDVRIYHKDTFAGVILDQIGFARPENQDVDDFAEMNVSTERIPAMDGSVLFYFTYETGDGEAQALEDEWLNNPLFKNLEAVKSGNIHKVNDSIWNTAGGVVAANLMLDDLEKIMEDTK</sequence>
<evidence type="ECO:0000313" key="8">
    <source>
        <dbReference type="Proteomes" id="UP000680279"/>
    </source>
</evidence>
<dbReference type="CDD" id="cd01146">
    <property type="entry name" value="FhuD"/>
    <property type="match status" value="1"/>
</dbReference>
<comment type="similarity">
    <text evidence="2">Belongs to the bacterial solute-binding protein 8 family.</text>
</comment>
<accession>A0ABQ4K711</accession>
<feature type="domain" description="Fe/B12 periplasmic-binding" evidence="6">
    <location>
        <begin position="61"/>
        <end position="323"/>
    </location>
</feature>
<keyword evidence="3" id="KW-0813">Transport</keyword>
<dbReference type="Proteomes" id="UP000680279">
    <property type="component" value="Unassembled WGS sequence"/>
</dbReference>
<comment type="caution">
    <text evidence="7">The sequence shown here is derived from an EMBL/GenBank/DDBJ whole genome shotgun (WGS) entry which is preliminary data.</text>
</comment>
<dbReference type="PANTHER" id="PTHR30532">
    <property type="entry name" value="IRON III DICITRATE-BINDING PERIPLASMIC PROTEIN"/>
    <property type="match status" value="1"/>
</dbReference>
<dbReference type="PROSITE" id="PS51257">
    <property type="entry name" value="PROKAR_LIPOPROTEIN"/>
    <property type="match status" value="1"/>
</dbReference>
<evidence type="ECO:0000256" key="1">
    <source>
        <dbReference type="ARBA" id="ARBA00004193"/>
    </source>
</evidence>
<dbReference type="InterPro" id="IPR051313">
    <property type="entry name" value="Bact_iron-sidero_bind"/>
</dbReference>
<keyword evidence="8" id="KW-1185">Reference proteome</keyword>
<evidence type="ECO:0000313" key="7">
    <source>
        <dbReference type="EMBL" id="GIN20736.1"/>
    </source>
</evidence>
<evidence type="ECO:0000259" key="6">
    <source>
        <dbReference type="PROSITE" id="PS50983"/>
    </source>
</evidence>
<reference evidence="7 8" key="1">
    <citation type="submission" date="2021-03" db="EMBL/GenBank/DDBJ databases">
        <title>Antimicrobial resistance genes in bacteria isolated from Japanese honey, and their potential for conferring macrolide and lincosamide resistance in the American foulbrood pathogen Paenibacillus larvae.</title>
        <authorList>
            <person name="Okamoto M."/>
            <person name="Kumagai M."/>
            <person name="Kanamori H."/>
            <person name="Takamatsu D."/>
        </authorList>
    </citation>
    <scope>NUCLEOTIDE SEQUENCE [LARGE SCALE GENOMIC DNA]</scope>
    <source>
        <strain evidence="7 8">J1TS3</strain>
    </source>
</reference>
<dbReference type="PROSITE" id="PS50983">
    <property type="entry name" value="FE_B12_PBP"/>
    <property type="match status" value="1"/>
</dbReference>
<dbReference type="Pfam" id="PF01497">
    <property type="entry name" value="Peripla_BP_2"/>
    <property type="match status" value="1"/>
</dbReference>
<gene>
    <name evidence="7" type="ORF">J1TS3_18700</name>
</gene>
<comment type="subcellular location">
    <subcellularLocation>
        <location evidence="1">Cell membrane</location>
        <topology evidence="1">Lipid-anchor</topology>
    </subcellularLocation>
</comment>
<dbReference type="RefSeq" id="WP_212962836.1">
    <property type="nucleotide sequence ID" value="NZ_BOQT01000005.1"/>
</dbReference>
<proteinExistence type="inferred from homology"/>
<name>A0ABQ4K711_9BACI</name>
<dbReference type="Gene3D" id="3.40.50.1980">
    <property type="entry name" value="Nitrogenase molybdenum iron protein domain"/>
    <property type="match status" value="2"/>
</dbReference>
<dbReference type="SUPFAM" id="SSF53807">
    <property type="entry name" value="Helical backbone' metal receptor"/>
    <property type="match status" value="1"/>
</dbReference>
<dbReference type="PANTHER" id="PTHR30532:SF21">
    <property type="entry name" value="SIDEROPHORE-BINDING LIPOPROTEIN YFIY-RELATED"/>
    <property type="match status" value="1"/>
</dbReference>
<evidence type="ECO:0000256" key="5">
    <source>
        <dbReference type="SAM" id="SignalP"/>
    </source>
</evidence>
<evidence type="ECO:0000256" key="3">
    <source>
        <dbReference type="ARBA" id="ARBA00022448"/>
    </source>
</evidence>
<feature type="chain" id="PRO_5045748088" evidence="5">
    <location>
        <begin position="21"/>
        <end position="323"/>
    </location>
</feature>
<keyword evidence="4 5" id="KW-0732">Signal</keyword>
<evidence type="ECO:0000256" key="4">
    <source>
        <dbReference type="ARBA" id="ARBA00022729"/>
    </source>
</evidence>
<dbReference type="EMBL" id="BOQT01000005">
    <property type="protein sequence ID" value="GIN20736.1"/>
    <property type="molecule type" value="Genomic_DNA"/>
</dbReference>
<evidence type="ECO:0000256" key="2">
    <source>
        <dbReference type="ARBA" id="ARBA00008814"/>
    </source>
</evidence>
<dbReference type="InterPro" id="IPR002491">
    <property type="entry name" value="ABC_transptr_periplasmic_BD"/>
</dbReference>
<organism evidence="7 8">
    <name type="scientific">Siminovitchia fordii</name>
    <dbReference type="NCBI Taxonomy" id="254759"/>
    <lineage>
        <taxon>Bacteria</taxon>
        <taxon>Bacillati</taxon>
        <taxon>Bacillota</taxon>
        <taxon>Bacilli</taxon>
        <taxon>Bacillales</taxon>
        <taxon>Bacillaceae</taxon>
        <taxon>Siminovitchia</taxon>
    </lineage>
</organism>
<protein>
    <submittedName>
        <fullName evidence="7">Iron siderophore-binding protein</fullName>
    </submittedName>
</protein>
<feature type="signal peptide" evidence="5">
    <location>
        <begin position="1"/>
        <end position="20"/>
    </location>
</feature>